<evidence type="ECO:0000313" key="1">
    <source>
        <dbReference type="EMBL" id="VEL37947.1"/>
    </source>
</evidence>
<protein>
    <submittedName>
        <fullName evidence="1">Uncharacterized protein</fullName>
    </submittedName>
</protein>
<proteinExistence type="predicted"/>
<gene>
    <name evidence="1" type="ORF">PXEA_LOCUS31387</name>
</gene>
<comment type="caution">
    <text evidence="1">The sequence shown here is derived from an EMBL/GenBank/DDBJ whole genome shotgun (WGS) entry which is preliminary data.</text>
</comment>
<keyword evidence="2" id="KW-1185">Reference proteome</keyword>
<dbReference type="AlphaFoldDB" id="A0A3S5B9T6"/>
<name>A0A3S5B9T6_9PLAT</name>
<reference evidence="1" key="1">
    <citation type="submission" date="2018-11" db="EMBL/GenBank/DDBJ databases">
        <authorList>
            <consortium name="Pathogen Informatics"/>
        </authorList>
    </citation>
    <scope>NUCLEOTIDE SEQUENCE</scope>
</reference>
<dbReference type="EMBL" id="CAAALY010256432">
    <property type="protein sequence ID" value="VEL37947.1"/>
    <property type="molecule type" value="Genomic_DNA"/>
</dbReference>
<accession>A0A3S5B9T6</accession>
<sequence>MGANEMCCRKTRRRDCVTRRCKVSQLSAGAVAFTWPKQHSDCICGQKRLQSGLFTCKQSPTSSRPPPEPEDLCCHGYAVSMPTGRECCSRQKCTHYGTPKRSQVS</sequence>
<organism evidence="1 2">
    <name type="scientific">Protopolystoma xenopodis</name>
    <dbReference type="NCBI Taxonomy" id="117903"/>
    <lineage>
        <taxon>Eukaryota</taxon>
        <taxon>Metazoa</taxon>
        <taxon>Spiralia</taxon>
        <taxon>Lophotrochozoa</taxon>
        <taxon>Platyhelminthes</taxon>
        <taxon>Monogenea</taxon>
        <taxon>Polyopisthocotylea</taxon>
        <taxon>Polystomatidea</taxon>
        <taxon>Polystomatidae</taxon>
        <taxon>Protopolystoma</taxon>
    </lineage>
</organism>
<dbReference type="Proteomes" id="UP000784294">
    <property type="component" value="Unassembled WGS sequence"/>
</dbReference>
<evidence type="ECO:0000313" key="2">
    <source>
        <dbReference type="Proteomes" id="UP000784294"/>
    </source>
</evidence>